<name>A0A9Q2PRC9_RHOHA</name>
<feature type="region of interest" description="Disordered" evidence="1">
    <location>
        <begin position="93"/>
        <end position="113"/>
    </location>
</feature>
<dbReference type="EMBL" id="WUXR01000025">
    <property type="protein sequence ID" value="MBM4568838.1"/>
    <property type="molecule type" value="Genomic_DNA"/>
</dbReference>
<accession>A0A9Q2PRC9</accession>
<evidence type="ECO:0000313" key="4">
    <source>
        <dbReference type="EMBL" id="NKW44187.1"/>
    </source>
</evidence>
<dbReference type="Proteomes" id="UP000603463">
    <property type="component" value="Unassembled WGS sequence"/>
</dbReference>
<proteinExistence type="predicted"/>
<dbReference type="Proteomes" id="UP000608063">
    <property type="component" value="Unassembled WGS sequence"/>
</dbReference>
<organism evidence="2 5">
    <name type="scientific">Rhodococcus hoagii</name>
    <name type="common">Corynebacterium equii</name>
    <dbReference type="NCBI Taxonomy" id="43767"/>
    <lineage>
        <taxon>Bacteria</taxon>
        <taxon>Bacillati</taxon>
        <taxon>Actinomycetota</taxon>
        <taxon>Actinomycetes</taxon>
        <taxon>Mycobacteriales</taxon>
        <taxon>Nocardiaceae</taxon>
        <taxon>Prescottella</taxon>
    </lineage>
</organism>
<dbReference type="Proteomes" id="UP000808906">
    <property type="component" value="Unassembled WGS sequence"/>
</dbReference>
<evidence type="ECO:0000256" key="1">
    <source>
        <dbReference type="SAM" id="MobiDB-lite"/>
    </source>
</evidence>
<protein>
    <submittedName>
        <fullName evidence="2">Uncharacterized protein</fullName>
    </submittedName>
</protein>
<dbReference type="EMBL" id="WVDC01000017">
    <property type="protein sequence ID" value="NKW44187.1"/>
    <property type="molecule type" value="Genomic_DNA"/>
</dbReference>
<dbReference type="EMBL" id="WVBC01000044">
    <property type="protein sequence ID" value="NKT81943.1"/>
    <property type="molecule type" value="Genomic_DNA"/>
</dbReference>
<dbReference type="RefSeq" id="WP_202979175.1">
    <property type="nucleotide sequence ID" value="NZ_CP095479.1"/>
</dbReference>
<sequence>MIDWTLTSATIDSPNPERVADGAALDRTAAIHEAAEAARAAVLAADNAEVLPRYTLSIDGDLELILGLGRNALGAIDRDQALTAIDTYERDAHTAPVENAADVAGRGRANLEP</sequence>
<reference evidence="3" key="2">
    <citation type="journal article" date="2020" name="Environ. Microbiol.">
        <title>The novel and transferable erm(51) gene confers Macrolides, Lincosamides, and Streptogramins B (MLSB) resistance to clonal Rhodococcus equi in the environment.</title>
        <authorList>
            <person name="Huber L."/>
            <person name="Giguere S."/>
            <person name="Slovis N.M."/>
            <person name="Alvarez-Narvaez S."/>
            <person name="Hart K.A."/>
            <person name="Greiter M."/>
            <person name="Morris E.R.A."/>
            <person name="Cohen N.D."/>
        </authorList>
    </citation>
    <scope>NUCLEOTIDE SEQUENCE</scope>
    <source>
        <strain evidence="3">Lh_116_1</strain>
        <strain evidence="4">Lh_16_1</strain>
    </source>
</reference>
<evidence type="ECO:0000313" key="2">
    <source>
        <dbReference type="EMBL" id="MBM4568838.1"/>
    </source>
</evidence>
<comment type="caution">
    <text evidence="2">The sequence shown here is derived from an EMBL/GenBank/DDBJ whole genome shotgun (WGS) entry which is preliminary data.</text>
</comment>
<evidence type="ECO:0000313" key="3">
    <source>
        <dbReference type="EMBL" id="NKT81943.1"/>
    </source>
</evidence>
<evidence type="ECO:0000313" key="5">
    <source>
        <dbReference type="Proteomes" id="UP000808906"/>
    </source>
</evidence>
<reference evidence="2" key="1">
    <citation type="submission" date="2019-11" db="EMBL/GenBank/DDBJ databases">
        <title>Spread of Macrolides and rifampicin resistant Rhodococcus equi in clinical isolates in the USA.</title>
        <authorList>
            <person name="Alvarez-Narvaez S."/>
            <person name="Huber L."/>
            <person name="Cohen N.D."/>
            <person name="Slovis N."/>
            <person name="Greiter M."/>
            <person name="Giguere S."/>
            <person name="Hart K."/>
        </authorList>
    </citation>
    <scope>NUCLEOTIDE SEQUENCE</scope>
    <source>
        <strain evidence="2">Lh_17</strain>
    </source>
</reference>
<dbReference type="AlphaFoldDB" id="A0A9Q2PRC9"/>
<gene>
    <name evidence="2" type="ORF">GS441_26550</name>
    <name evidence="3" type="ORF">GS882_28375</name>
    <name evidence="4" type="ORF">GS947_22140</name>
</gene>